<dbReference type="UniPathway" id="UPA00204"/>
<dbReference type="EC" id="3.4.19.13" evidence="11"/>
<evidence type="ECO:0000256" key="10">
    <source>
        <dbReference type="PIRSR" id="PIRSR600101-2"/>
    </source>
</evidence>
<evidence type="ECO:0000256" key="12">
    <source>
        <dbReference type="SAM" id="MobiDB-lite"/>
    </source>
</evidence>
<evidence type="ECO:0000256" key="4">
    <source>
        <dbReference type="ARBA" id="ARBA00022679"/>
    </source>
</evidence>
<feature type="binding site" evidence="10">
    <location>
        <position position="465"/>
    </location>
    <ligand>
        <name>L-glutamate</name>
        <dbReference type="ChEBI" id="CHEBI:29985"/>
    </ligand>
</feature>
<feature type="compositionally biased region" description="Basic and acidic residues" evidence="12">
    <location>
        <begin position="1"/>
        <end position="22"/>
    </location>
</feature>
<keyword evidence="4 11" id="KW-0808">Transferase</keyword>
<dbReference type="InterPro" id="IPR043138">
    <property type="entry name" value="GGT_lsub"/>
</dbReference>
<dbReference type="GO" id="GO:0006751">
    <property type="term" value="P:glutathione catabolic process"/>
    <property type="evidence" value="ECO:0007669"/>
    <property type="project" value="UniProtKB-UniRule"/>
</dbReference>
<keyword evidence="6 11" id="KW-0865">Zymogen</keyword>
<dbReference type="Proteomes" id="UP000034166">
    <property type="component" value="Unassembled WGS sequence"/>
</dbReference>
<dbReference type="InterPro" id="IPR000101">
    <property type="entry name" value="GGT_peptidase"/>
</dbReference>
<dbReference type="OrthoDB" id="9781342at2"/>
<evidence type="ECO:0000313" key="14">
    <source>
        <dbReference type="Proteomes" id="UP000034166"/>
    </source>
</evidence>
<dbReference type="GO" id="GO:0006750">
    <property type="term" value="P:glutathione biosynthetic process"/>
    <property type="evidence" value="ECO:0007669"/>
    <property type="project" value="UniProtKB-KW"/>
</dbReference>
<gene>
    <name evidence="13" type="ORF">WQ57_20805</name>
</gene>
<comment type="subunit">
    <text evidence="11">This enzyme consists of two polypeptide chains, which are synthesized in precursor form from a single polypeptide.</text>
</comment>
<dbReference type="PANTHER" id="PTHR43199">
    <property type="entry name" value="GLUTATHIONE HYDROLASE"/>
    <property type="match status" value="1"/>
</dbReference>
<dbReference type="PANTHER" id="PTHR43199:SF1">
    <property type="entry name" value="GLUTATHIONE HYDROLASE PROENZYME"/>
    <property type="match status" value="1"/>
</dbReference>
<feature type="region of interest" description="Disordered" evidence="12">
    <location>
        <begin position="1"/>
        <end position="24"/>
    </location>
</feature>
<dbReference type="EC" id="2.3.2.2" evidence="11"/>
<dbReference type="GO" id="GO:0036374">
    <property type="term" value="F:glutathione hydrolase activity"/>
    <property type="evidence" value="ECO:0007669"/>
    <property type="project" value="UniProtKB-UniRule"/>
</dbReference>
<evidence type="ECO:0000256" key="1">
    <source>
        <dbReference type="ARBA" id="ARBA00001049"/>
    </source>
</evidence>
<comment type="catalytic activity">
    <reaction evidence="1 11">
        <text>an S-substituted glutathione + H2O = an S-substituted L-cysteinylglycine + L-glutamate</text>
        <dbReference type="Rhea" id="RHEA:59468"/>
        <dbReference type="ChEBI" id="CHEBI:15377"/>
        <dbReference type="ChEBI" id="CHEBI:29985"/>
        <dbReference type="ChEBI" id="CHEBI:90779"/>
        <dbReference type="ChEBI" id="CHEBI:143103"/>
        <dbReference type="EC" id="3.4.19.13"/>
    </reaction>
</comment>
<comment type="catalytic activity">
    <reaction evidence="8 11">
        <text>an N-terminal (5-L-glutamyl)-[peptide] + an alpha-amino acid = 5-L-glutamyl amino acid + an N-terminal L-alpha-aminoacyl-[peptide]</text>
        <dbReference type="Rhea" id="RHEA:23904"/>
        <dbReference type="Rhea" id="RHEA-COMP:9780"/>
        <dbReference type="Rhea" id="RHEA-COMP:9795"/>
        <dbReference type="ChEBI" id="CHEBI:77644"/>
        <dbReference type="ChEBI" id="CHEBI:78597"/>
        <dbReference type="ChEBI" id="CHEBI:78599"/>
        <dbReference type="ChEBI" id="CHEBI:78608"/>
        <dbReference type="EC" id="2.3.2.2"/>
    </reaction>
</comment>
<keyword evidence="5 11" id="KW-0378">Hydrolase</keyword>
<comment type="catalytic activity">
    <reaction evidence="2 11">
        <text>glutathione + H2O = L-cysteinylglycine + L-glutamate</text>
        <dbReference type="Rhea" id="RHEA:28807"/>
        <dbReference type="ChEBI" id="CHEBI:15377"/>
        <dbReference type="ChEBI" id="CHEBI:29985"/>
        <dbReference type="ChEBI" id="CHEBI:57925"/>
        <dbReference type="ChEBI" id="CHEBI:61694"/>
        <dbReference type="EC" id="3.4.19.13"/>
    </reaction>
</comment>
<sequence length="563" mass="62214">MAKGKEIITRSNRSEYERETAKGAKGMVVSAHPVATDIGNQILKEGGNAIDAAVAVQFALNLGEPMMTGIGGSGFFMVHHSESNTTKIYDGHSKAPKKAHPEMFLDDKGEVIPFKKRSTHATAVGVPGILAAMDAALQEHGTKELSDLIQPSIEAAENGIHVNFMLDWALKEFEYRLNDQARELFLPKGKALAEGDTYFKEHLVKTYRILQREGIKAFYEGEIAEAIVSTLKENGGFMELSDLKDYRPMIDEPVWCEYRGYKVASSNMPSAGGTTVLQILKLLEGFDLSKYDAKSWEKYYLFVEAMRIAFSDKVAFSGDPEFNHIPVEGLLNEDYLRERRKFINFEGKNAAIDFGNPWAYENGEEISVVSQPFEPERERSETTHFTVMDRWGNIVACTSTVEHPFGSGIMVKDYGFMLNNELTDFDPVPGGLNEPRAGKRPVSCKSPTIVFKDGKPVLTLGSPGGPTIVGSVFQTLVNVLDFKMDLKEAIEEPRIFNSTGPLIGWEAHVDEMAKGKLEQLGYEFSKDPYPIGNVQAIAIDPESGEMYGAADSSREGKAAGIDE</sequence>
<dbReference type="PRINTS" id="PR01210">
    <property type="entry name" value="GGTRANSPTASE"/>
</dbReference>
<keyword evidence="14" id="KW-1185">Reference proteome</keyword>
<dbReference type="AlphaFoldDB" id="A0A0M2SNM8"/>
<evidence type="ECO:0000256" key="7">
    <source>
        <dbReference type="ARBA" id="ARBA00023315"/>
    </source>
</evidence>
<evidence type="ECO:0000256" key="3">
    <source>
        <dbReference type="ARBA" id="ARBA00009381"/>
    </source>
</evidence>
<name>A0A0M2SNM8_9BACI</name>
<comment type="caution">
    <text evidence="13">The sequence shown here is derived from an EMBL/GenBank/DDBJ whole genome shotgun (WGS) entry which is preliminary data.</text>
</comment>
<evidence type="ECO:0000256" key="8">
    <source>
        <dbReference type="ARBA" id="ARBA00047417"/>
    </source>
</evidence>
<dbReference type="Gene3D" id="3.60.20.40">
    <property type="match status" value="1"/>
</dbReference>
<evidence type="ECO:0000256" key="11">
    <source>
        <dbReference type="RuleBase" id="RU368036"/>
    </source>
</evidence>
<comment type="similarity">
    <text evidence="3 11">Belongs to the gamma-glutamyltransferase family.</text>
</comment>
<comment type="PTM">
    <text evidence="11">Cleaved by autocatalysis into a large and a small subunit.</text>
</comment>
<evidence type="ECO:0000256" key="5">
    <source>
        <dbReference type="ARBA" id="ARBA00022801"/>
    </source>
</evidence>
<dbReference type="InterPro" id="IPR043137">
    <property type="entry name" value="GGT_ssub_C"/>
</dbReference>
<dbReference type="Gene3D" id="1.10.246.130">
    <property type="match status" value="1"/>
</dbReference>
<dbReference type="InterPro" id="IPR051792">
    <property type="entry name" value="GGT_bact"/>
</dbReference>
<evidence type="ECO:0000256" key="2">
    <source>
        <dbReference type="ARBA" id="ARBA00001089"/>
    </source>
</evidence>
<dbReference type="GO" id="GO:0103068">
    <property type="term" value="F:leukotriene C4 gamma-glutamyl transferase activity"/>
    <property type="evidence" value="ECO:0007669"/>
    <property type="project" value="UniProtKB-EC"/>
</dbReference>
<evidence type="ECO:0000313" key="13">
    <source>
        <dbReference type="EMBL" id="KKK36194.1"/>
    </source>
</evidence>
<accession>A0A0M2SNM8</accession>
<dbReference type="PATRIC" id="fig|1408103.3.peg.4582"/>
<dbReference type="EMBL" id="LAYY01000038">
    <property type="protein sequence ID" value="KKK36194.1"/>
    <property type="molecule type" value="Genomic_DNA"/>
</dbReference>
<dbReference type="InterPro" id="IPR029055">
    <property type="entry name" value="Ntn_hydrolases_N"/>
</dbReference>
<feature type="active site" description="Nucleophile" evidence="9">
    <location>
        <position position="382"/>
    </location>
</feature>
<evidence type="ECO:0000256" key="9">
    <source>
        <dbReference type="PIRSR" id="PIRSR600101-1"/>
    </source>
</evidence>
<feature type="binding site" evidence="10">
    <location>
        <position position="424"/>
    </location>
    <ligand>
        <name>L-glutamate</name>
        <dbReference type="ChEBI" id="CHEBI:29985"/>
    </ligand>
</feature>
<protein>
    <recommendedName>
        <fullName evidence="11">Glutathione hydrolase proenzyme</fullName>
        <ecNumber evidence="11">2.3.2.2</ecNumber>
        <ecNumber evidence="11">3.4.19.13</ecNumber>
    </recommendedName>
    <component>
        <recommendedName>
            <fullName evidence="11">Glutathione hydrolase large chain</fullName>
        </recommendedName>
    </component>
    <component>
        <recommendedName>
            <fullName evidence="11">Glutathione hydrolase small chain</fullName>
        </recommendedName>
    </component>
</protein>
<organism evidence="13 14">
    <name type="scientific">Mesobacillus campisalis</name>
    <dbReference type="NCBI Taxonomy" id="1408103"/>
    <lineage>
        <taxon>Bacteria</taxon>
        <taxon>Bacillati</taxon>
        <taxon>Bacillota</taxon>
        <taxon>Bacilli</taxon>
        <taxon>Bacillales</taxon>
        <taxon>Bacillaceae</taxon>
        <taxon>Mesobacillus</taxon>
    </lineage>
</organism>
<dbReference type="Pfam" id="PF01019">
    <property type="entry name" value="G_glu_transpept"/>
    <property type="match status" value="1"/>
</dbReference>
<dbReference type="SUPFAM" id="SSF56235">
    <property type="entry name" value="N-terminal nucleophile aminohydrolases (Ntn hydrolases)"/>
    <property type="match status" value="1"/>
</dbReference>
<comment type="pathway">
    <text evidence="11">Sulfur metabolism; glutathione metabolism.</text>
</comment>
<dbReference type="NCBIfam" id="TIGR00066">
    <property type="entry name" value="g_glut_trans"/>
    <property type="match status" value="1"/>
</dbReference>
<keyword evidence="7 11" id="KW-0012">Acyltransferase</keyword>
<evidence type="ECO:0000256" key="6">
    <source>
        <dbReference type="ARBA" id="ARBA00023145"/>
    </source>
</evidence>
<keyword evidence="11" id="KW-0317">Glutathione biosynthesis</keyword>
<dbReference type="PROSITE" id="PS00462">
    <property type="entry name" value="G_GLU_TRANSPEPTIDASE"/>
    <property type="match status" value="1"/>
</dbReference>
<reference evidence="13 14" key="1">
    <citation type="submission" date="2015-04" db="EMBL/GenBank/DDBJ databases">
        <title>Taxonomic description and genome sequence of Bacillus campisalis sp. nov., a novel member of the genus Bacillus isolated from solar saltern.</title>
        <authorList>
            <person name="Mathan Kumar R."/>
            <person name="Kaur G."/>
            <person name="Kumar A."/>
            <person name="Singh N.K."/>
            <person name="Kaur N."/>
            <person name="Kumar N."/>
            <person name="Mayilraj S."/>
        </authorList>
    </citation>
    <scope>NUCLEOTIDE SEQUENCE [LARGE SCALE GENOMIC DNA]</scope>
    <source>
        <strain evidence="13 14">SA2-6</strain>
    </source>
</reference>
<proteinExistence type="inferred from homology"/>
<dbReference type="RefSeq" id="WP_046525672.1">
    <property type="nucleotide sequence ID" value="NZ_LAYY01000038.1"/>
</dbReference>
<dbReference type="InterPro" id="IPR055262">
    <property type="entry name" value="GGT_CS"/>
</dbReference>